<organism evidence="4 5">
    <name type="scientific">Hirsutella minnesotensis 3608</name>
    <dbReference type="NCBI Taxonomy" id="1043627"/>
    <lineage>
        <taxon>Eukaryota</taxon>
        <taxon>Fungi</taxon>
        <taxon>Dikarya</taxon>
        <taxon>Ascomycota</taxon>
        <taxon>Pezizomycotina</taxon>
        <taxon>Sordariomycetes</taxon>
        <taxon>Hypocreomycetidae</taxon>
        <taxon>Hypocreales</taxon>
        <taxon>Ophiocordycipitaceae</taxon>
        <taxon>Hirsutella</taxon>
    </lineage>
</organism>
<comment type="similarity">
    <text evidence="1">Belongs to the glycosyltransferase 25 family.</text>
</comment>
<keyword evidence="2" id="KW-0328">Glycosyltransferase</keyword>
<dbReference type="OrthoDB" id="47375at2759"/>
<evidence type="ECO:0000256" key="3">
    <source>
        <dbReference type="ARBA" id="ARBA00022679"/>
    </source>
</evidence>
<accession>A0A0F7ZHD5</accession>
<dbReference type="GO" id="GO:0016740">
    <property type="term" value="F:transferase activity"/>
    <property type="evidence" value="ECO:0007669"/>
    <property type="project" value="UniProtKB-KW"/>
</dbReference>
<evidence type="ECO:0000313" key="5">
    <source>
        <dbReference type="Proteomes" id="UP000054481"/>
    </source>
</evidence>
<name>A0A0F7ZHD5_9HYPO</name>
<dbReference type="AlphaFoldDB" id="A0A0F7ZHD5"/>
<dbReference type="PANTHER" id="PTHR10730:SF53">
    <property type="entry name" value="GLYCOSYLTRANSFERASE 25 FAMILY MEMBER"/>
    <property type="match status" value="1"/>
</dbReference>
<dbReference type="EMBL" id="KQ030546">
    <property type="protein sequence ID" value="KJZ72451.1"/>
    <property type="molecule type" value="Genomic_DNA"/>
</dbReference>
<evidence type="ECO:0000256" key="2">
    <source>
        <dbReference type="ARBA" id="ARBA00022676"/>
    </source>
</evidence>
<evidence type="ECO:0008006" key="6">
    <source>
        <dbReference type="Google" id="ProtNLM"/>
    </source>
</evidence>
<gene>
    <name evidence="4" type="ORF">HIM_08120</name>
</gene>
<protein>
    <recommendedName>
        <fullName evidence="6">Glycosyltransferase family 25 protein</fullName>
    </recommendedName>
</protein>
<evidence type="ECO:0000313" key="4">
    <source>
        <dbReference type="EMBL" id="KJZ72451.1"/>
    </source>
</evidence>
<keyword evidence="5" id="KW-1185">Reference proteome</keyword>
<dbReference type="InterPro" id="IPR050757">
    <property type="entry name" value="Collagen_mod_GT25"/>
</dbReference>
<reference evidence="4 5" key="1">
    <citation type="journal article" date="2014" name="Genome Biol. Evol.">
        <title>Comparative genomics and transcriptomics analyses reveal divergent lifestyle features of nematode endoparasitic fungus Hirsutella minnesotensis.</title>
        <authorList>
            <person name="Lai Y."/>
            <person name="Liu K."/>
            <person name="Zhang X."/>
            <person name="Zhang X."/>
            <person name="Li K."/>
            <person name="Wang N."/>
            <person name="Shu C."/>
            <person name="Wu Y."/>
            <person name="Wang C."/>
            <person name="Bushley K.E."/>
            <person name="Xiang M."/>
            <person name="Liu X."/>
        </authorList>
    </citation>
    <scope>NUCLEOTIDE SEQUENCE [LARGE SCALE GENOMIC DNA]</scope>
    <source>
        <strain evidence="4 5">3608</strain>
    </source>
</reference>
<keyword evidence="3" id="KW-0808">Transferase</keyword>
<proteinExistence type="inferred from homology"/>
<dbReference type="Proteomes" id="UP000054481">
    <property type="component" value="Unassembled WGS sequence"/>
</dbReference>
<sequence>MVLQAALSQISIDFIDGLAGSSIPEKAIPENQNSGHIVNAELGSWRGHMNAIQEVVRKNMTSVLIMEDDGDWDIRIKKQLYNFALASQALTQPLAGQPGLYADPSYPKPSNETNTITEISFDHLPVTAQPKISPYGDEWDVLWLGHCAQTFPTNDNHVLPLGRVIQYGDETVPLKKYLDSPYIKPFVLKDDYPDHARAVHHSQWGACTLGYAVSQQGARKILREIGLKKVNAPYDLLLRTFCDGNPGRGENKCLTTQPSLMVHHLQAGSTQADSDIKTKDGKEEYRKEGVTKEIRWSVRLNADALLKGETTFADQYPDDG</sequence>
<evidence type="ECO:0000256" key="1">
    <source>
        <dbReference type="ARBA" id="ARBA00006721"/>
    </source>
</evidence>
<dbReference type="PANTHER" id="PTHR10730">
    <property type="entry name" value="PROCOLLAGEN-LYSINE,2-OXOGLUTARATE 5-DIOXYGENASE/GLYCOSYLTRANSFERASE 25 FAMILY MEMBER"/>
    <property type="match status" value="1"/>
</dbReference>